<dbReference type="GO" id="GO:0055088">
    <property type="term" value="P:lipid homeostasis"/>
    <property type="evidence" value="ECO:0007669"/>
    <property type="project" value="TreeGrafter"/>
</dbReference>
<dbReference type="Gene3D" id="3.40.50.1820">
    <property type="entry name" value="alpha/beta hydrolase"/>
    <property type="match status" value="1"/>
</dbReference>
<dbReference type="PANTHER" id="PTHR42886:SF42">
    <property type="entry name" value="ALPHA_BETA-HYDROLASES SUPERFAMILY PROTEIN"/>
    <property type="match status" value="1"/>
</dbReference>
<dbReference type="PRINTS" id="PR00111">
    <property type="entry name" value="ABHYDROLASE"/>
</dbReference>
<comment type="caution">
    <text evidence="2">The sequence shown here is derived from an EMBL/GenBank/DDBJ whole genome shotgun (WGS) entry which is preliminary data.</text>
</comment>
<dbReference type="InterPro" id="IPR029058">
    <property type="entry name" value="AB_hydrolase_fold"/>
</dbReference>
<keyword evidence="3" id="KW-1185">Reference proteome</keyword>
<dbReference type="InterPro" id="IPR000073">
    <property type="entry name" value="AB_hydrolase_1"/>
</dbReference>
<evidence type="ECO:0000313" key="3">
    <source>
        <dbReference type="Proteomes" id="UP000485880"/>
    </source>
</evidence>
<gene>
    <name evidence="2" type="ORF">MPC4_190015</name>
</gene>
<keyword evidence="2" id="KW-0378">Hydrolase</keyword>
<dbReference type="Pfam" id="PF12697">
    <property type="entry name" value="Abhydrolase_6"/>
    <property type="match status" value="1"/>
</dbReference>
<dbReference type="GO" id="GO:0006654">
    <property type="term" value="P:phosphatidic acid biosynthetic process"/>
    <property type="evidence" value="ECO:0007669"/>
    <property type="project" value="TreeGrafter"/>
</dbReference>
<name>A0A8B6M6I9_METTU</name>
<organism evidence="2 3">
    <name type="scientific">Methylocella tundrae</name>
    <dbReference type="NCBI Taxonomy" id="227605"/>
    <lineage>
        <taxon>Bacteria</taxon>
        <taxon>Pseudomonadati</taxon>
        <taxon>Pseudomonadota</taxon>
        <taxon>Alphaproteobacteria</taxon>
        <taxon>Hyphomicrobiales</taxon>
        <taxon>Beijerinckiaceae</taxon>
        <taxon>Methylocella</taxon>
    </lineage>
</organism>
<dbReference type="EMBL" id="CABFMQ020000075">
    <property type="protein sequence ID" value="VTZ49702.1"/>
    <property type="molecule type" value="Genomic_DNA"/>
</dbReference>
<dbReference type="SUPFAM" id="SSF53474">
    <property type="entry name" value="alpha/beta-Hydrolases"/>
    <property type="match status" value="1"/>
</dbReference>
<evidence type="ECO:0000313" key="2">
    <source>
        <dbReference type="EMBL" id="VTZ49702.1"/>
    </source>
</evidence>
<proteinExistence type="predicted"/>
<protein>
    <submittedName>
        <fullName evidence="2">Alpha/beta hydrolase fold protein</fullName>
    </submittedName>
</protein>
<dbReference type="GO" id="GO:0042171">
    <property type="term" value="F:lysophosphatidic acid acyltransferase activity"/>
    <property type="evidence" value="ECO:0007669"/>
    <property type="project" value="TreeGrafter"/>
</dbReference>
<dbReference type="PANTHER" id="PTHR42886">
    <property type="entry name" value="RE40534P-RELATED"/>
    <property type="match status" value="1"/>
</dbReference>
<evidence type="ECO:0000259" key="1">
    <source>
        <dbReference type="Pfam" id="PF12697"/>
    </source>
</evidence>
<sequence length="287" mass="30813">MSAIWARPPEFSSPPAQIQEFFVKQEVLHRLPNAPAGRPPVLFVHGAYSAAWIWEEHFLRFFADRGYPAYAVSLRGHGASEGDLSSASFSDYVDDVEIAAKAIGGEPVLIGHSMGGLVAQHYLARGGKAKALVALASAPPSGLRSSALHMTMFAPDVLFQLALLQSLGPNWTSPAVISRALFSSRSTLESKSGLFQKIQRESPRASADLLAPPALSLFDAGKKTPTFVLGGDADVFLPRSALQEIADFWQGDLEVLPGAPHGLMIDTAWRDITAEKIIAWLDAKVAA</sequence>
<feature type="domain" description="AB hydrolase-1" evidence="1">
    <location>
        <begin position="41"/>
        <end position="267"/>
    </location>
</feature>
<accession>A0A8B6M6I9</accession>
<dbReference type="GO" id="GO:0052689">
    <property type="term" value="F:carboxylic ester hydrolase activity"/>
    <property type="evidence" value="ECO:0007669"/>
    <property type="project" value="TreeGrafter"/>
</dbReference>
<reference evidence="2 3" key="1">
    <citation type="submission" date="2019-05" db="EMBL/GenBank/DDBJ databases">
        <authorList>
            <person name="Farhan Ul Haque M."/>
        </authorList>
    </citation>
    <scope>NUCLEOTIDE SEQUENCE [LARGE SCALE GENOMIC DNA]</scope>
    <source>
        <strain evidence="2">2</strain>
    </source>
</reference>
<dbReference type="AlphaFoldDB" id="A0A8B6M6I9"/>
<dbReference type="Proteomes" id="UP000485880">
    <property type="component" value="Unassembled WGS sequence"/>
</dbReference>